<evidence type="ECO:0000313" key="2">
    <source>
        <dbReference type="EMBL" id="MEN2787584.1"/>
    </source>
</evidence>
<dbReference type="Proteomes" id="UP001404104">
    <property type="component" value="Unassembled WGS sequence"/>
</dbReference>
<dbReference type="EMBL" id="JBDIMF010000006">
    <property type="protein sequence ID" value="MEN2787584.1"/>
    <property type="molecule type" value="Genomic_DNA"/>
</dbReference>
<feature type="chain" id="PRO_5047300231" evidence="1">
    <location>
        <begin position="25"/>
        <end position="96"/>
    </location>
</feature>
<keyword evidence="1" id="KW-0732">Signal</keyword>
<reference evidence="2 3" key="1">
    <citation type="submission" date="2024-05" db="EMBL/GenBank/DDBJ databases">
        <authorList>
            <person name="Liu Q."/>
            <person name="Xin Y.-H."/>
        </authorList>
    </citation>
    <scope>NUCLEOTIDE SEQUENCE [LARGE SCALE GENOMIC DNA]</scope>
    <source>
        <strain evidence="2 3">CGMCC 1.15349</strain>
    </source>
</reference>
<feature type="signal peptide" evidence="1">
    <location>
        <begin position="1"/>
        <end position="24"/>
    </location>
</feature>
<sequence length="96" mass="11824">MKFTHLIAAALMMAGIGISTEASAQRHDGYSQINRRDDVRNDRRDDRRYDRRDNRRFDRHDNRRWRTNGRHRGWNNNNRRPCRVIYRNQRRVTVCR</sequence>
<organism evidence="2 3">
    <name type="scientific">Sphingomonas qilianensis</name>
    <dbReference type="NCBI Taxonomy" id="1736690"/>
    <lineage>
        <taxon>Bacteria</taxon>
        <taxon>Pseudomonadati</taxon>
        <taxon>Pseudomonadota</taxon>
        <taxon>Alphaproteobacteria</taxon>
        <taxon>Sphingomonadales</taxon>
        <taxon>Sphingomonadaceae</taxon>
        <taxon>Sphingomonas</taxon>
    </lineage>
</organism>
<keyword evidence="3" id="KW-1185">Reference proteome</keyword>
<evidence type="ECO:0000256" key="1">
    <source>
        <dbReference type="SAM" id="SignalP"/>
    </source>
</evidence>
<accession>A0ABU9XVK7</accession>
<protein>
    <submittedName>
        <fullName evidence="2">Uncharacterized protein</fullName>
    </submittedName>
</protein>
<dbReference type="RefSeq" id="WP_345865804.1">
    <property type="nucleotide sequence ID" value="NZ_JBDIMF010000006.1"/>
</dbReference>
<name>A0ABU9XVK7_9SPHN</name>
<gene>
    <name evidence="2" type="ORF">ABC969_14290</name>
</gene>
<evidence type="ECO:0000313" key="3">
    <source>
        <dbReference type="Proteomes" id="UP001404104"/>
    </source>
</evidence>
<proteinExistence type="predicted"/>
<comment type="caution">
    <text evidence="2">The sequence shown here is derived from an EMBL/GenBank/DDBJ whole genome shotgun (WGS) entry which is preliminary data.</text>
</comment>